<organism evidence="4 5">
    <name type="scientific">Purpureocillium lilacinum</name>
    <name type="common">Paecilomyces lilacinus</name>
    <dbReference type="NCBI Taxonomy" id="33203"/>
    <lineage>
        <taxon>Eukaryota</taxon>
        <taxon>Fungi</taxon>
        <taxon>Dikarya</taxon>
        <taxon>Ascomycota</taxon>
        <taxon>Pezizomycotina</taxon>
        <taxon>Sordariomycetes</taxon>
        <taxon>Hypocreomycetidae</taxon>
        <taxon>Hypocreales</taxon>
        <taxon>Ophiocordycipitaceae</taxon>
        <taxon>Purpureocillium</taxon>
    </lineage>
</organism>
<feature type="domain" description="Azaphilone pigments biosynthesis cluster protein L N-terminal" evidence="3">
    <location>
        <begin position="11"/>
        <end position="195"/>
    </location>
</feature>
<evidence type="ECO:0000256" key="2">
    <source>
        <dbReference type="SAM" id="MobiDB-lite"/>
    </source>
</evidence>
<feature type="region of interest" description="Disordered" evidence="2">
    <location>
        <begin position="751"/>
        <end position="770"/>
    </location>
</feature>
<evidence type="ECO:0000259" key="3">
    <source>
        <dbReference type="Pfam" id="PF17111"/>
    </source>
</evidence>
<evidence type="ECO:0000256" key="1">
    <source>
        <dbReference type="SAM" id="Coils"/>
    </source>
</evidence>
<keyword evidence="1" id="KW-0175">Coiled coil</keyword>
<protein>
    <recommendedName>
        <fullName evidence="3">Azaphilone pigments biosynthesis cluster protein L N-terminal domain-containing protein</fullName>
    </recommendedName>
</protein>
<feature type="coiled-coil region" evidence="1">
    <location>
        <begin position="157"/>
        <end position="184"/>
    </location>
</feature>
<feature type="compositionally biased region" description="Basic and acidic residues" evidence="2">
    <location>
        <begin position="753"/>
        <end position="762"/>
    </location>
</feature>
<evidence type="ECO:0000313" key="4">
    <source>
        <dbReference type="EMBL" id="KAK4073066.1"/>
    </source>
</evidence>
<keyword evidence="5" id="KW-1185">Reference proteome</keyword>
<evidence type="ECO:0000313" key="5">
    <source>
        <dbReference type="Proteomes" id="UP001287286"/>
    </source>
</evidence>
<comment type="caution">
    <text evidence="4">The sequence shown here is derived from an EMBL/GenBank/DDBJ whole genome shotgun (WGS) entry which is preliminary data.</text>
</comment>
<reference evidence="4 5" key="1">
    <citation type="journal article" date="2024" name="Microbiol. Resour. Announc.">
        <title>Genome annotations for the ascomycete fungi Trichoderma harzianum, Trichoderma aggressivum, and Purpureocillium lilacinum.</title>
        <authorList>
            <person name="Beijen E.P.W."/>
            <person name="Ohm R.A."/>
        </authorList>
    </citation>
    <scope>NUCLEOTIDE SEQUENCE [LARGE SCALE GENOMIC DNA]</scope>
    <source>
        <strain evidence="4 5">CBS 150709</strain>
    </source>
</reference>
<dbReference type="InterPro" id="IPR031348">
    <property type="entry name" value="PigL_N"/>
</dbReference>
<accession>A0ABR0BEV8</accession>
<dbReference type="Pfam" id="PF17111">
    <property type="entry name" value="PigL_N"/>
    <property type="match status" value="1"/>
</dbReference>
<name>A0ABR0BEV8_PURLI</name>
<gene>
    <name evidence="4" type="ORF">Purlil1_13154</name>
</gene>
<proteinExistence type="predicted"/>
<sequence length="822" mass="90007">MDNVAGQPLDQLVAAAHQASSSLHGIVSRVACPRPPVSDLHWQLGALIDSLHQLCQQTRGSPAAGLSALRLPLSGCEGACNAIKEQARQQPALVDAHEGTANSWTKFKCFDCTTDDLVRLLAAYTATFKIAIVDVTLPSSLDAVSIDQYVKLYRDAGSDIEDQIRTLEARLEFQQAEQGLLEQQHESMKVCLDICAEFGDRITNRRPFHPAEEHAGMRRHRAALTALVANIDSALSAAMDLAIERASKGENTSKEAQLTRALHEAAAEARRCIGSADDVSHIDNHATSATGDSVQFLVSTTGPHIHGVNRSCGSKARQFAGHMNDETLQVLVREVDEVRAGDIGGSDDLSRRPSGVGSVENNRASEFLQRFKANAKPPRGSFARLCGARALGAISAPCRASTLLDTASQLRGAHTAWRSQATREWPSEYRPRRCCPCCSSMSLVLRCKPMGVAGRDATAMWQTQIPRRVHVADARPCDMHTPPHWEEAGWHLGRVSYTTTSDHAVAQSSIVYRGNVSRARPCPGLTRLCPFGLRPHSSSLTKQNFDVLHSIQLFPYPVTLARSTLSVFWVVLAPLTLRCGFEHFVLHPYGLRLVQPCRWLFVVQIFPAGVIIPIYFLEVRVAPPVARLQSHYEALFTENGLQGVRHRKPSPLQLTVSPLNGNGLAPRIPPRVLTVLTGTPTQVMFRSSLHLGIRHWSHQRRSHTEQQCNAETTVAPPLRAWNDVHVLDSFEHKIHHHAVQGLRLDTQSIHGPKLAEGKDGHPARLQKSPARPGKEIIGSRVRGKAGVNGPCPPGHGTIVSHRRLLDNHVSIVEMFAHSPVAG</sequence>
<dbReference type="Proteomes" id="UP001287286">
    <property type="component" value="Unassembled WGS sequence"/>
</dbReference>
<dbReference type="EMBL" id="JAWRVI010000173">
    <property type="protein sequence ID" value="KAK4073066.1"/>
    <property type="molecule type" value="Genomic_DNA"/>
</dbReference>